<evidence type="ECO:0008006" key="4">
    <source>
        <dbReference type="Google" id="ProtNLM"/>
    </source>
</evidence>
<protein>
    <recommendedName>
        <fullName evidence="4">Transmembrane protein 44</fullName>
    </recommendedName>
</protein>
<keyword evidence="1" id="KW-1133">Transmembrane helix</keyword>
<keyword evidence="1" id="KW-0472">Membrane</keyword>
<evidence type="ECO:0000313" key="2">
    <source>
        <dbReference type="Ensembl" id="ENSMAMP00000000752.1"/>
    </source>
</evidence>
<dbReference type="GO" id="GO:0015174">
    <property type="term" value="F:basic amino acid transmembrane transporter activity"/>
    <property type="evidence" value="ECO:0007669"/>
    <property type="project" value="TreeGrafter"/>
</dbReference>
<keyword evidence="3" id="KW-1185">Reference proteome</keyword>
<sequence>MCSSSERRLRMMRKRRRQHFLAVCVLMAFAGGFAKLGVNHRSADEPHIRRRLLHVILQDNTEVLGYILGLISFVIACTSRFPALCRAVRQMLSWASMLSGLLCSLAGVLYAAALLVCDTQFQFLLEVMPWLLSAISGAALNLLVSFCTSQYHRTLGVFHSQICLKEVMSSREEVVDRLPHCTVRVIRVDRFCSSDTSCDSSSVSSDLEVGSTHFQYLQ</sequence>
<reference evidence="2" key="2">
    <citation type="submission" date="2025-09" db="UniProtKB">
        <authorList>
            <consortium name="Ensembl"/>
        </authorList>
    </citation>
    <scope>IDENTIFICATION</scope>
</reference>
<accession>A0A3Q3KH36</accession>
<feature type="transmembrane region" description="Helical" evidence="1">
    <location>
        <begin position="63"/>
        <end position="82"/>
    </location>
</feature>
<feature type="transmembrane region" description="Helical" evidence="1">
    <location>
        <begin position="94"/>
        <end position="115"/>
    </location>
</feature>
<proteinExistence type="predicted"/>
<dbReference type="InterPro" id="IPR051415">
    <property type="entry name" value="LAAT-1"/>
</dbReference>
<dbReference type="GeneTree" id="ENSGT00390000018718"/>
<dbReference type="GO" id="GO:0016020">
    <property type="term" value="C:membrane"/>
    <property type="evidence" value="ECO:0007669"/>
    <property type="project" value="TreeGrafter"/>
</dbReference>
<keyword evidence="1" id="KW-0812">Transmembrane</keyword>
<dbReference type="PANTHER" id="PTHR16201:SF53">
    <property type="entry name" value="TRANSMEMBRANE PROTEIN 44"/>
    <property type="match status" value="1"/>
</dbReference>
<reference evidence="2" key="1">
    <citation type="submission" date="2025-08" db="UniProtKB">
        <authorList>
            <consortium name="Ensembl"/>
        </authorList>
    </citation>
    <scope>IDENTIFICATION</scope>
</reference>
<organism evidence="2 3">
    <name type="scientific">Mastacembelus armatus</name>
    <name type="common">zig-zag eel</name>
    <dbReference type="NCBI Taxonomy" id="205130"/>
    <lineage>
        <taxon>Eukaryota</taxon>
        <taxon>Metazoa</taxon>
        <taxon>Chordata</taxon>
        <taxon>Craniata</taxon>
        <taxon>Vertebrata</taxon>
        <taxon>Euteleostomi</taxon>
        <taxon>Actinopterygii</taxon>
        <taxon>Neopterygii</taxon>
        <taxon>Teleostei</taxon>
        <taxon>Neoteleostei</taxon>
        <taxon>Acanthomorphata</taxon>
        <taxon>Anabantaria</taxon>
        <taxon>Synbranchiformes</taxon>
        <taxon>Mastacembelidae</taxon>
        <taxon>Mastacembelus</taxon>
    </lineage>
</organism>
<feature type="transmembrane region" description="Helical" evidence="1">
    <location>
        <begin position="127"/>
        <end position="146"/>
    </location>
</feature>
<name>A0A3Q3KH36_9TELE</name>
<dbReference type="Proteomes" id="UP000261640">
    <property type="component" value="Unplaced"/>
</dbReference>
<dbReference type="AlphaFoldDB" id="A0A3Q3KH36"/>
<dbReference type="InParanoid" id="A0A3Q3KH36"/>
<dbReference type="Ensembl" id="ENSMAMT00000000768.2">
    <property type="protein sequence ID" value="ENSMAMP00000000752.1"/>
    <property type="gene ID" value="ENSMAMG00000000549.2"/>
</dbReference>
<dbReference type="PANTHER" id="PTHR16201">
    <property type="entry name" value="SEVEN TRANSMEMBRANE PROTEIN 1-RELATED"/>
    <property type="match status" value="1"/>
</dbReference>
<evidence type="ECO:0000256" key="1">
    <source>
        <dbReference type="SAM" id="Phobius"/>
    </source>
</evidence>
<evidence type="ECO:0000313" key="3">
    <source>
        <dbReference type="Proteomes" id="UP000261640"/>
    </source>
</evidence>